<proteinExistence type="predicted"/>
<dbReference type="PANTHER" id="PTHR43309:SF3">
    <property type="entry name" value="5-OXOPROLINASE SUBUNIT C"/>
    <property type="match status" value="1"/>
</dbReference>
<dbReference type="InterPro" id="IPR052708">
    <property type="entry name" value="PxpC"/>
</dbReference>
<protein>
    <submittedName>
        <fullName evidence="5">Biotin-dependent carboxyltransferase family protein</fullName>
    </submittedName>
</protein>
<comment type="caution">
    <text evidence="5">The sequence shown here is derived from an EMBL/GenBank/DDBJ whole genome shotgun (WGS) entry which is preliminary data.</text>
</comment>
<gene>
    <name evidence="5" type="ORF">SBX64_12070</name>
</gene>
<dbReference type="Pfam" id="PF02626">
    <property type="entry name" value="CT_A_B"/>
    <property type="match status" value="1"/>
</dbReference>
<keyword evidence="6" id="KW-1185">Reference proteome</keyword>
<evidence type="ECO:0000256" key="1">
    <source>
        <dbReference type="ARBA" id="ARBA00022741"/>
    </source>
</evidence>
<keyword evidence="1" id="KW-0547">Nucleotide-binding</keyword>
<keyword evidence="3" id="KW-0067">ATP-binding</keyword>
<dbReference type="SMART" id="SM00797">
    <property type="entry name" value="AHS2"/>
    <property type="match status" value="1"/>
</dbReference>
<dbReference type="InterPro" id="IPR003778">
    <property type="entry name" value="CT_A_B"/>
</dbReference>
<dbReference type="NCBIfam" id="TIGR00724">
    <property type="entry name" value="urea_amlyse_rel"/>
    <property type="match status" value="1"/>
</dbReference>
<dbReference type="Proteomes" id="UP001279860">
    <property type="component" value="Unassembled WGS sequence"/>
</dbReference>
<dbReference type="RefSeq" id="WP_318585028.1">
    <property type="nucleotide sequence ID" value="NZ_JAWRCP010000001.1"/>
</dbReference>
<evidence type="ECO:0000313" key="6">
    <source>
        <dbReference type="Proteomes" id="UP001279860"/>
    </source>
</evidence>
<dbReference type="SUPFAM" id="SSF50891">
    <property type="entry name" value="Cyclophilin-like"/>
    <property type="match status" value="1"/>
</dbReference>
<evidence type="ECO:0000256" key="2">
    <source>
        <dbReference type="ARBA" id="ARBA00022801"/>
    </source>
</evidence>
<reference evidence="5 6" key="1">
    <citation type="submission" date="2023-11" db="EMBL/GenBank/DDBJ databases">
        <title>Plant-associative lifestyle of Vibrio porteresiae and its evolutionary dynamics.</title>
        <authorList>
            <person name="Rameshkumar N."/>
            <person name="Kirti K."/>
        </authorList>
    </citation>
    <scope>NUCLEOTIDE SEQUENCE [LARGE SCALE GENOMIC DNA]</scope>
    <source>
        <strain evidence="5 6">MSSRF7</strain>
    </source>
</reference>
<organism evidence="5 6">
    <name type="scientific">Vibrio rhizosphaerae</name>
    <dbReference type="NCBI Taxonomy" id="398736"/>
    <lineage>
        <taxon>Bacteria</taxon>
        <taxon>Pseudomonadati</taxon>
        <taxon>Pseudomonadota</taxon>
        <taxon>Gammaproteobacteria</taxon>
        <taxon>Vibrionales</taxon>
        <taxon>Vibrionaceae</taxon>
        <taxon>Vibrio</taxon>
    </lineage>
</organism>
<evidence type="ECO:0000259" key="4">
    <source>
        <dbReference type="SMART" id="SM00797"/>
    </source>
</evidence>
<accession>A0ABU4IV43</accession>
<evidence type="ECO:0000313" key="5">
    <source>
        <dbReference type="EMBL" id="MDW6093285.1"/>
    </source>
</evidence>
<name>A0ABU4IV43_9VIBR</name>
<dbReference type="PANTHER" id="PTHR43309">
    <property type="entry name" value="5-OXOPROLINASE SUBUNIT C"/>
    <property type="match status" value="1"/>
</dbReference>
<keyword evidence="2" id="KW-0378">Hydrolase</keyword>
<feature type="domain" description="Carboxyltransferase" evidence="4">
    <location>
        <begin position="24"/>
        <end position="303"/>
    </location>
</feature>
<sequence>MVIDVRHCGPLVTVQDLGREGFRHQGVSRAGALDRLALTLANRRVGNADNSAGLEIMFGASTFLFQADVCFVLTGADCFARLDDLPVYPGWRYCAHAGQRLQLRTPKRGLCAYLAVRGGIEVPLVMGSAATDLQAGFGGMEGRALRKGDRLVVGANHPICDGGADDHFGLLLPEPDAMIRVCIGPEFGHYSLAAQEQFFTTAWQVSPQSNRMGFRLSGPPIEAQSQAKLMSHAVFPGVIQLPPDGQPIILAAEGQTSGGYPRMAVVIDSDLWRLGQLRPSESVYFQPVSLVEAQMAAEVQARYLQRVTLALNAH</sequence>
<evidence type="ECO:0000256" key="3">
    <source>
        <dbReference type="ARBA" id="ARBA00022840"/>
    </source>
</evidence>
<dbReference type="InterPro" id="IPR029000">
    <property type="entry name" value="Cyclophilin-like_dom_sf"/>
</dbReference>
<dbReference type="Gene3D" id="2.40.100.10">
    <property type="entry name" value="Cyclophilin-like"/>
    <property type="match status" value="1"/>
</dbReference>
<dbReference type="EMBL" id="JAWRCP010000001">
    <property type="protein sequence ID" value="MDW6093285.1"/>
    <property type="molecule type" value="Genomic_DNA"/>
</dbReference>